<keyword evidence="3" id="KW-0012">Acyltransferase</keyword>
<dbReference type="InterPro" id="IPR020019">
    <property type="entry name" value="AcTrfase_PglD-like"/>
</dbReference>
<reference evidence="3 4" key="1">
    <citation type="submission" date="2018-06" db="EMBL/GenBank/DDBJ databases">
        <authorList>
            <consortium name="Pathogen Informatics"/>
            <person name="Doyle S."/>
        </authorList>
    </citation>
    <scope>NUCLEOTIDE SEQUENCE [LARGE SCALE GENOMIC DNA]</scope>
    <source>
        <strain evidence="4">NCTC 10815</strain>
    </source>
</reference>
<dbReference type="InterPro" id="IPR001451">
    <property type="entry name" value="Hexapep"/>
</dbReference>
<dbReference type="Gene3D" id="2.160.10.10">
    <property type="entry name" value="Hexapeptide repeat proteins"/>
    <property type="match status" value="1"/>
</dbReference>
<dbReference type="AlphaFoldDB" id="A0A378M973"/>
<feature type="domain" description="PglD N-terminal" evidence="2">
    <location>
        <begin position="3"/>
        <end position="80"/>
    </location>
</feature>
<accession>A0A378M973</accession>
<keyword evidence="3" id="KW-0808">Transferase</keyword>
<dbReference type="RefSeq" id="WP_115345506.1">
    <property type="nucleotide sequence ID" value="NZ_UGPG01000001.1"/>
</dbReference>
<sequence length="208" mass="22491">MEKLAFIGAGSHSDAVLPVVDLTKYEFVGYFDDKDWTERNGYPILGKIAEAAAFLETGEIDAIFITIGDNRKRQEVFHTLKSKYYDKFINIISKSAHLFTEDSVAGKGIFIGYSAFIGSKVKIHDNTIVNTGAVVEHHTTVASHCNISPNATINGFSIIETGSYIGSGSVVIQLMKVASWSIIGAGAVVVKPIEQSGTYVGTPARKVK</sequence>
<organism evidence="3 4">
    <name type="scientific">Listeria grayi</name>
    <name type="common">Listeria murrayi</name>
    <dbReference type="NCBI Taxonomy" id="1641"/>
    <lineage>
        <taxon>Bacteria</taxon>
        <taxon>Bacillati</taxon>
        <taxon>Bacillota</taxon>
        <taxon>Bacilli</taxon>
        <taxon>Bacillales</taxon>
        <taxon>Listeriaceae</taxon>
        <taxon>Listeria</taxon>
    </lineage>
</organism>
<evidence type="ECO:0000313" key="3">
    <source>
        <dbReference type="EMBL" id="STY42919.1"/>
    </source>
</evidence>
<gene>
    <name evidence="3" type="ORF">NCTC10815_00167</name>
</gene>
<feature type="binding site" evidence="1">
    <location>
        <position position="68"/>
    </location>
    <ligand>
        <name>substrate</name>
    </ligand>
</feature>
<dbReference type="InterPro" id="IPR041561">
    <property type="entry name" value="PglD_N"/>
</dbReference>
<dbReference type="PANTHER" id="PTHR43300:SF7">
    <property type="entry name" value="UDP-N-ACETYLBACILLOSAMINE N-ACETYLTRANSFERASE"/>
    <property type="match status" value="1"/>
</dbReference>
<dbReference type="Proteomes" id="UP000254879">
    <property type="component" value="Unassembled WGS sequence"/>
</dbReference>
<evidence type="ECO:0000259" key="2">
    <source>
        <dbReference type="Pfam" id="PF17836"/>
    </source>
</evidence>
<dbReference type="Pfam" id="PF00132">
    <property type="entry name" value="Hexapep"/>
    <property type="match status" value="1"/>
</dbReference>
<evidence type="ECO:0000256" key="1">
    <source>
        <dbReference type="PIRSR" id="PIRSR620019-2"/>
    </source>
</evidence>
<protein>
    <submittedName>
        <fullName evidence="3">UDP-3-O-[3-hydroxymyristoyl] glucosamine N-acyltransferase</fullName>
    </submittedName>
</protein>
<evidence type="ECO:0000313" key="4">
    <source>
        <dbReference type="Proteomes" id="UP000254879"/>
    </source>
</evidence>
<dbReference type="InterPro" id="IPR050179">
    <property type="entry name" value="Trans_hexapeptide_repeat"/>
</dbReference>
<dbReference type="Pfam" id="PF17836">
    <property type="entry name" value="PglD_N"/>
    <property type="match status" value="1"/>
</dbReference>
<dbReference type="PANTHER" id="PTHR43300">
    <property type="entry name" value="ACETYLTRANSFERASE"/>
    <property type="match status" value="1"/>
</dbReference>
<dbReference type="Gene3D" id="3.40.50.20">
    <property type="match status" value="1"/>
</dbReference>
<name>A0A378M973_LISGR</name>
<dbReference type="SUPFAM" id="SSF51161">
    <property type="entry name" value="Trimeric LpxA-like enzymes"/>
    <property type="match status" value="1"/>
</dbReference>
<dbReference type="NCBIfam" id="TIGR03570">
    <property type="entry name" value="NeuD_NnaD"/>
    <property type="match status" value="1"/>
</dbReference>
<dbReference type="EMBL" id="UGPG01000001">
    <property type="protein sequence ID" value="STY42919.1"/>
    <property type="molecule type" value="Genomic_DNA"/>
</dbReference>
<dbReference type="GO" id="GO:0016746">
    <property type="term" value="F:acyltransferase activity"/>
    <property type="evidence" value="ECO:0007669"/>
    <property type="project" value="UniProtKB-KW"/>
</dbReference>
<dbReference type="CDD" id="cd03360">
    <property type="entry name" value="LbH_AT_putative"/>
    <property type="match status" value="1"/>
</dbReference>
<dbReference type="InterPro" id="IPR011004">
    <property type="entry name" value="Trimer_LpxA-like_sf"/>
</dbReference>
<proteinExistence type="predicted"/>